<keyword evidence="3" id="KW-1185">Reference proteome</keyword>
<dbReference type="Pfam" id="PF03478">
    <property type="entry name" value="Beta-prop_KIB1-4"/>
    <property type="match status" value="2"/>
</dbReference>
<evidence type="ECO:0000313" key="2">
    <source>
        <dbReference type="EMBL" id="GJT52495.1"/>
    </source>
</evidence>
<reference evidence="2" key="2">
    <citation type="submission" date="2022-01" db="EMBL/GenBank/DDBJ databases">
        <authorList>
            <person name="Yamashiro T."/>
            <person name="Shiraishi A."/>
            <person name="Satake H."/>
            <person name="Nakayama K."/>
        </authorList>
    </citation>
    <scope>NUCLEOTIDE SEQUENCE</scope>
</reference>
<name>A0ABQ5ENM2_9ASTR</name>
<feature type="domain" description="KIB1-4 beta-propeller" evidence="1">
    <location>
        <begin position="143"/>
        <end position="289"/>
    </location>
</feature>
<organism evidence="2 3">
    <name type="scientific">Tanacetum coccineum</name>
    <dbReference type="NCBI Taxonomy" id="301880"/>
    <lineage>
        <taxon>Eukaryota</taxon>
        <taxon>Viridiplantae</taxon>
        <taxon>Streptophyta</taxon>
        <taxon>Embryophyta</taxon>
        <taxon>Tracheophyta</taxon>
        <taxon>Spermatophyta</taxon>
        <taxon>Magnoliopsida</taxon>
        <taxon>eudicotyledons</taxon>
        <taxon>Gunneridae</taxon>
        <taxon>Pentapetalae</taxon>
        <taxon>asterids</taxon>
        <taxon>campanulids</taxon>
        <taxon>Asterales</taxon>
        <taxon>Asteraceae</taxon>
        <taxon>Asteroideae</taxon>
        <taxon>Anthemideae</taxon>
        <taxon>Anthemidinae</taxon>
        <taxon>Tanacetum</taxon>
    </lineage>
</organism>
<feature type="domain" description="KIB1-4 beta-propeller" evidence="1">
    <location>
        <begin position="13"/>
        <end position="125"/>
    </location>
</feature>
<accession>A0ABQ5ENM2</accession>
<protein>
    <submittedName>
        <fullName evidence="2">Receptor-like protein kinase</fullName>
    </submittedName>
</protein>
<gene>
    <name evidence="2" type="ORF">Tco_0978652</name>
</gene>
<proteinExistence type="predicted"/>
<dbReference type="PANTHER" id="PTHR44259">
    <property type="entry name" value="OS07G0183000 PROTEIN-RELATED"/>
    <property type="match status" value="1"/>
</dbReference>
<sequence>MIRKPKYIPYDQDYSFDCNTNIRAFNVNGKDPTCMVEVITMPKDVYDQDVKRAYIIGLDDGERKRLLVVIREGMLDDIEDESCYDTYKTKSFNVFGYDLGNENWSNLGAKTLFVGYSSSFWMDDDTGVIKVMIRKPKYIAYDQDYSFDCNTNIRAFNVNGKDPTCMVEVITMPKDVYDQDAKGAYIIGLDDGERKRLLVVIREGMLDDIEDESCYDTYKTKSFNVFGYDLGNENWSNLGAKTLFVGYSSSFWMDDDTGVIKGNCIYYKDDVSELYGGSKIGGERDLGIYHLSDGTIESHFTQESTSLATPPIRFQSM</sequence>
<dbReference type="PANTHER" id="PTHR44259:SF65">
    <property type="entry name" value="F-BOX DOMAIN-CONTAINING PROTEIN"/>
    <property type="match status" value="1"/>
</dbReference>
<dbReference type="InterPro" id="IPR005174">
    <property type="entry name" value="KIB1-4_b-propeller"/>
</dbReference>
<dbReference type="InterPro" id="IPR050942">
    <property type="entry name" value="F-box_BR-signaling"/>
</dbReference>
<evidence type="ECO:0000313" key="3">
    <source>
        <dbReference type="Proteomes" id="UP001151760"/>
    </source>
</evidence>
<dbReference type="EMBL" id="BQNB010016501">
    <property type="protein sequence ID" value="GJT52495.1"/>
    <property type="molecule type" value="Genomic_DNA"/>
</dbReference>
<dbReference type="Proteomes" id="UP001151760">
    <property type="component" value="Unassembled WGS sequence"/>
</dbReference>
<comment type="caution">
    <text evidence="2">The sequence shown here is derived from an EMBL/GenBank/DDBJ whole genome shotgun (WGS) entry which is preliminary data.</text>
</comment>
<reference evidence="2" key="1">
    <citation type="journal article" date="2022" name="Int. J. Mol. Sci.">
        <title>Draft Genome of Tanacetum Coccineum: Genomic Comparison of Closely Related Tanacetum-Family Plants.</title>
        <authorList>
            <person name="Yamashiro T."/>
            <person name="Shiraishi A."/>
            <person name="Nakayama K."/>
            <person name="Satake H."/>
        </authorList>
    </citation>
    <scope>NUCLEOTIDE SEQUENCE</scope>
</reference>
<evidence type="ECO:0000259" key="1">
    <source>
        <dbReference type="Pfam" id="PF03478"/>
    </source>
</evidence>